<name>A0A4Y2GMY9_ARAVE</name>
<dbReference type="InterPro" id="IPR000716">
    <property type="entry name" value="Thyroglobulin_1"/>
</dbReference>
<feature type="disulfide bond" evidence="5">
    <location>
        <begin position="125"/>
        <end position="132"/>
    </location>
</feature>
<reference evidence="8 9" key="1">
    <citation type="journal article" date="2019" name="Sci. Rep.">
        <title>Orb-weaving spider Araneus ventricosus genome elucidates the spidroin gene catalogue.</title>
        <authorList>
            <person name="Kono N."/>
            <person name="Nakamura H."/>
            <person name="Ohtoshi R."/>
            <person name="Moran D.A.P."/>
            <person name="Shinohara A."/>
            <person name="Yoshida Y."/>
            <person name="Fujiwara M."/>
            <person name="Mori M."/>
            <person name="Tomita M."/>
            <person name="Arakawa K."/>
        </authorList>
    </citation>
    <scope>NUCLEOTIDE SEQUENCE [LARGE SCALE GENOMIC DNA]</scope>
</reference>
<dbReference type="EMBL" id="BGPR01001482">
    <property type="protein sequence ID" value="GBM55020.1"/>
    <property type="molecule type" value="Genomic_DNA"/>
</dbReference>
<comment type="caution">
    <text evidence="5">Lacks conserved residue(s) required for the propagation of feature annotation.</text>
</comment>
<evidence type="ECO:0000256" key="1">
    <source>
        <dbReference type="ARBA" id="ARBA00004613"/>
    </source>
</evidence>
<evidence type="ECO:0000313" key="9">
    <source>
        <dbReference type="Proteomes" id="UP000499080"/>
    </source>
</evidence>
<dbReference type="Gene3D" id="4.10.800.10">
    <property type="entry name" value="Thyroglobulin type-1"/>
    <property type="match status" value="2"/>
</dbReference>
<accession>A0A4Y2GMY9</accession>
<evidence type="ECO:0000256" key="2">
    <source>
        <dbReference type="ARBA" id="ARBA00022525"/>
    </source>
</evidence>
<keyword evidence="9" id="KW-1185">Reference proteome</keyword>
<feature type="chain" id="PRO_5021236492" description="Thyroglobulin type-1 domain-containing protein" evidence="6">
    <location>
        <begin position="19"/>
        <end position="153"/>
    </location>
</feature>
<dbReference type="InterPro" id="IPR051950">
    <property type="entry name" value="Dev_reg/Prot_inhib"/>
</dbReference>
<dbReference type="SMART" id="SM00211">
    <property type="entry name" value="TY"/>
    <property type="match status" value="2"/>
</dbReference>
<dbReference type="PANTHER" id="PTHR12352">
    <property type="entry name" value="SECRETED MODULAR CALCIUM-BINDING PROTEIN"/>
    <property type="match status" value="1"/>
</dbReference>
<dbReference type="PROSITE" id="PS51257">
    <property type="entry name" value="PROKAR_LIPOPROTEIN"/>
    <property type="match status" value="1"/>
</dbReference>
<dbReference type="CDD" id="cd00191">
    <property type="entry name" value="TY"/>
    <property type="match status" value="1"/>
</dbReference>
<organism evidence="8 9">
    <name type="scientific">Araneus ventricosus</name>
    <name type="common">Orbweaver spider</name>
    <name type="synonym">Epeira ventricosa</name>
    <dbReference type="NCBI Taxonomy" id="182803"/>
    <lineage>
        <taxon>Eukaryota</taxon>
        <taxon>Metazoa</taxon>
        <taxon>Ecdysozoa</taxon>
        <taxon>Arthropoda</taxon>
        <taxon>Chelicerata</taxon>
        <taxon>Arachnida</taxon>
        <taxon>Araneae</taxon>
        <taxon>Araneomorphae</taxon>
        <taxon>Entelegynae</taxon>
        <taxon>Araneoidea</taxon>
        <taxon>Araneidae</taxon>
        <taxon>Araneus</taxon>
    </lineage>
</organism>
<protein>
    <recommendedName>
        <fullName evidence="7">Thyroglobulin type-1 domain-containing protein</fullName>
    </recommendedName>
</protein>
<dbReference type="PANTHER" id="PTHR12352:SF3">
    <property type="entry name" value="NIDOGEN-2"/>
    <property type="match status" value="1"/>
</dbReference>
<proteinExistence type="predicted"/>
<keyword evidence="6" id="KW-0732">Signal</keyword>
<evidence type="ECO:0000259" key="7">
    <source>
        <dbReference type="PROSITE" id="PS51162"/>
    </source>
</evidence>
<feature type="domain" description="Thyroglobulin type-1" evidence="7">
    <location>
        <begin position="92"/>
        <end position="152"/>
    </location>
</feature>
<dbReference type="InterPro" id="IPR036857">
    <property type="entry name" value="Thyroglobulin_1_sf"/>
</dbReference>
<keyword evidence="2" id="KW-0964">Secreted</keyword>
<feature type="domain" description="Thyroglobulin type-1" evidence="7">
    <location>
        <begin position="26"/>
        <end position="81"/>
    </location>
</feature>
<dbReference type="OrthoDB" id="6412374at2759"/>
<dbReference type="Pfam" id="PF00086">
    <property type="entry name" value="Thyroglobulin_1"/>
    <property type="match status" value="2"/>
</dbReference>
<feature type="disulfide bond" evidence="5">
    <location>
        <begin position="95"/>
        <end position="114"/>
    </location>
</feature>
<evidence type="ECO:0000256" key="6">
    <source>
        <dbReference type="SAM" id="SignalP"/>
    </source>
</evidence>
<dbReference type="GO" id="GO:0005615">
    <property type="term" value="C:extracellular space"/>
    <property type="evidence" value="ECO:0007669"/>
    <property type="project" value="TreeGrafter"/>
</dbReference>
<keyword evidence="4 5" id="KW-1015">Disulfide bond</keyword>
<evidence type="ECO:0000256" key="4">
    <source>
        <dbReference type="ARBA" id="ARBA00023157"/>
    </source>
</evidence>
<evidence type="ECO:0000256" key="5">
    <source>
        <dbReference type="PROSITE-ProRule" id="PRU00500"/>
    </source>
</evidence>
<comment type="caution">
    <text evidence="8">The sequence shown here is derived from an EMBL/GenBank/DDBJ whole genome shotgun (WGS) entry which is preliminary data.</text>
</comment>
<sequence length="153" mass="16936">MKTFTVIVLSCLLAAVSCWEFPGYPGVDCPTARQKMALDPDNRWMMPRCNGDGTFQDLQCYDQYPDVPDTCMCVALDGTPLTLAGFGLDVKTCDCLLAQYRIFENDHSAELPKCEKDGSFAALQCSEISKECWCVDKKGTVLVQPSKDVHSCD</sequence>
<gene>
    <name evidence="8" type="ORF">AVEN_80925_1</name>
</gene>
<feature type="signal peptide" evidence="6">
    <location>
        <begin position="1"/>
        <end position="18"/>
    </location>
</feature>
<dbReference type="Proteomes" id="UP000499080">
    <property type="component" value="Unassembled WGS sequence"/>
</dbReference>
<dbReference type="SUPFAM" id="SSF57610">
    <property type="entry name" value="Thyroglobulin type-1 domain"/>
    <property type="match status" value="2"/>
</dbReference>
<dbReference type="PROSITE" id="PS51162">
    <property type="entry name" value="THYROGLOBULIN_1_2"/>
    <property type="match status" value="2"/>
</dbReference>
<keyword evidence="3" id="KW-0677">Repeat</keyword>
<evidence type="ECO:0000313" key="8">
    <source>
        <dbReference type="EMBL" id="GBM55020.1"/>
    </source>
</evidence>
<comment type="subcellular location">
    <subcellularLocation>
        <location evidence="1">Secreted</location>
    </subcellularLocation>
</comment>
<evidence type="ECO:0000256" key="3">
    <source>
        <dbReference type="ARBA" id="ARBA00022737"/>
    </source>
</evidence>
<dbReference type="AlphaFoldDB" id="A0A4Y2GMY9"/>